<keyword evidence="7" id="KW-1185">Reference proteome</keyword>
<evidence type="ECO:0000256" key="4">
    <source>
        <dbReference type="SAM" id="MobiDB-lite"/>
    </source>
</evidence>
<dbReference type="AlphaFoldDB" id="A0A2U2MU92"/>
<keyword evidence="6" id="KW-0255">Endonuclease</keyword>
<dbReference type="InterPro" id="IPR052021">
    <property type="entry name" value="Type-I_RS_S_subunit"/>
</dbReference>
<dbReference type="InterPro" id="IPR000055">
    <property type="entry name" value="Restrct_endonuc_typeI_TRD"/>
</dbReference>
<dbReference type="PANTHER" id="PTHR30408:SF12">
    <property type="entry name" value="TYPE I RESTRICTION ENZYME MJAVIII SPECIFICITY SUBUNIT"/>
    <property type="match status" value="1"/>
</dbReference>
<protein>
    <submittedName>
        <fullName evidence="6">Restriction endonuclease subunit S</fullName>
    </submittedName>
</protein>
<proteinExistence type="inferred from homology"/>
<dbReference type="OrthoDB" id="3197085at2"/>
<keyword evidence="2" id="KW-0680">Restriction system</keyword>
<evidence type="ECO:0000259" key="5">
    <source>
        <dbReference type="Pfam" id="PF01420"/>
    </source>
</evidence>
<dbReference type="EMBL" id="QFFN01000004">
    <property type="protein sequence ID" value="PWG60372.1"/>
    <property type="molecule type" value="Genomic_DNA"/>
</dbReference>
<reference evidence="6 7" key="1">
    <citation type="journal article" date="2018" name="Int. J. Syst. Evol. Microbiol.">
        <title>Bifidobacterium catulorum sp. nov., a novel taxon from the faeces of the baby common marmoset (Callithrix jacchus).</title>
        <authorList>
            <person name="Modesto M."/>
            <person name="Michelini S."/>
            <person name="Oki K."/>
            <person name="Biavati B."/>
            <person name="Watanabe K."/>
            <person name="Mattarelli P."/>
        </authorList>
    </citation>
    <scope>NUCLEOTIDE SEQUENCE [LARGE SCALE GENOMIC DNA]</scope>
    <source>
        <strain evidence="6 7">MRM 8.19</strain>
    </source>
</reference>
<comment type="caution">
    <text evidence="6">The sequence shown here is derived from an EMBL/GenBank/DDBJ whole genome shotgun (WGS) entry which is preliminary data.</text>
</comment>
<sequence>MTNDDGIDDTAQATEPAPSDEGAVECSETEGETTPRMVKLKDLLMLDVVPERITDTVNETFVTVRSKCGGAVKRPIKDGKIPVAFTGYRIHAGQLIYSRIDARNNAFAIVPEELDGAVVSKDFPVFRMDEERILPDYLMHFFRTGQLQRVIQQHSKGITNRQRIREDELLAFPVPLPPLDEQRRIVSILDRADAIRTKRRQVLAAYDELPRSLFAEMFGNVTEKVRLVRYVREFVSGKSLVSDELSDNTVLKTSAVAANSFDGNQVKYLPAGYVPKEAHRVKVGDVLINRKNTMQLVGSAGYVWDVSDNVFLPDLLWKADIEESSCNPVFLWQLLISGPVRQRIRDMATGAHSSMVNITKKKMLDLPVKFVPLALQREFAERVAAIEASRRKVERALDLDEELFASLQSRVFRSGI</sequence>
<evidence type="ECO:0000313" key="6">
    <source>
        <dbReference type="EMBL" id="PWG60372.1"/>
    </source>
</evidence>
<dbReference type="Proteomes" id="UP000245753">
    <property type="component" value="Unassembled WGS sequence"/>
</dbReference>
<dbReference type="RefSeq" id="WP_109136836.1">
    <property type="nucleotide sequence ID" value="NZ_QFFN01000004.1"/>
</dbReference>
<dbReference type="GO" id="GO:0009307">
    <property type="term" value="P:DNA restriction-modification system"/>
    <property type="evidence" value="ECO:0007669"/>
    <property type="project" value="UniProtKB-KW"/>
</dbReference>
<evidence type="ECO:0000256" key="3">
    <source>
        <dbReference type="ARBA" id="ARBA00023125"/>
    </source>
</evidence>
<accession>A0A2U2MU92</accession>
<keyword evidence="3" id="KW-0238">DNA-binding</keyword>
<dbReference type="GO" id="GO:0003677">
    <property type="term" value="F:DNA binding"/>
    <property type="evidence" value="ECO:0007669"/>
    <property type="project" value="UniProtKB-KW"/>
</dbReference>
<organism evidence="6 7">
    <name type="scientific">Bifidobacterium catulorum</name>
    <dbReference type="NCBI Taxonomy" id="1630173"/>
    <lineage>
        <taxon>Bacteria</taxon>
        <taxon>Bacillati</taxon>
        <taxon>Actinomycetota</taxon>
        <taxon>Actinomycetes</taxon>
        <taxon>Bifidobacteriales</taxon>
        <taxon>Bifidobacteriaceae</taxon>
        <taxon>Bifidobacterium</taxon>
    </lineage>
</organism>
<keyword evidence="6" id="KW-0540">Nuclease</keyword>
<feature type="region of interest" description="Disordered" evidence="4">
    <location>
        <begin position="1"/>
        <end position="32"/>
    </location>
</feature>
<dbReference type="PANTHER" id="PTHR30408">
    <property type="entry name" value="TYPE-1 RESTRICTION ENZYME ECOKI SPECIFICITY PROTEIN"/>
    <property type="match status" value="1"/>
</dbReference>
<keyword evidence="6" id="KW-0378">Hydrolase</keyword>
<name>A0A2U2MU92_9BIFI</name>
<dbReference type="REBASE" id="385079">
    <property type="entry name" value="S.Bca819ORF3130P"/>
</dbReference>
<evidence type="ECO:0000256" key="1">
    <source>
        <dbReference type="ARBA" id="ARBA00010923"/>
    </source>
</evidence>
<comment type="similarity">
    <text evidence="1">Belongs to the type-I restriction system S methylase family.</text>
</comment>
<feature type="domain" description="Type I restriction modification DNA specificity" evidence="5">
    <location>
        <begin position="88"/>
        <end position="201"/>
    </location>
</feature>
<dbReference type="SUPFAM" id="SSF116734">
    <property type="entry name" value="DNA methylase specificity domain"/>
    <property type="match status" value="2"/>
</dbReference>
<gene>
    <name evidence="6" type="ORF">DF200_03130</name>
</gene>
<dbReference type="GO" id="GO:0004519">
    <property type="term" value="F:endonuclease activity"/>
    <property type="evidence" value="ECO:0007669"/>
    <property type="project" value="UniProtKB-KW"/>
</dbReference>
<dbReference type="Gene3D" id="3.90.220.20">
    <property type="entry name" value="DNA methylase specificity domains"/>
    <property type="match status" value="2"/>
</dbReference>
<evidence type="ECO:0000313" key="7">
    <source>
        <dbReference type="Proteomes" id="UP000245753"/>
    </source>
</evidence>
<dbReference type="InterPro" id="IPR044946">
    <property type="entry name" value="Restrct_endonuc_typeI_TRD_sf"/>
</dbReference>
<dbReference type="Pfam" id="PF01420">
    <property type="entry name" value="Methylase_S"/>
    <property type="match status" value="1"/>
</dbReference>
<evidence type="ECO:0000256" key="2">
    <source>
        <dbReference type="ARBA" id="ARBA00022747"/>
    </source>
</evidence>